<keyword evidence="3" id="KW-0238">DNA-binding</keyword>
<dbReference type="PANTHER" id="PTHR45764:SF21">
    <property type="entry name" value="OS03G0770000 PROTEIN"/>
    <property type="match status" value="1"/>
</dbReference>
<evidence type="ECO:0000256" key="3">
    <source>
        <dbReference type="ARBA" id="ARBA00023125"/>
    </source>
</evidence>
<dbReference type="GO" id="GO:0005634">
    <property type="term" value="C:nucleus"/>
    <property type="evidence" value="ECO:0007669"/>
    <property type="project" value="UniProtKB-SubCell"/>
</dbReference>
<evidence type="ECO:0000256" key="5">
    <source>
        <dbReference type="ARBA" id="ARBA00023242"/>
    </source>
</evidence>
<dbReference type="FunFam" id="1.20.5.170:FF:000020">
    <property type="entry name" value="BZIP transcription factor"/>
    <property type="match status" value="1"/>
</dbReference>
<dbReference type="CDD" id="cd14702">
    <property type="entry name" value="bZIP_plant_GBF1"/>
    <property type="match status" value="1"/>
</dbReference>
<protein>
    <submittedName>
        <fullName evidence="8">Ocs element-binding factor 1</fullName>
    </submittedName>
</protein>
<dbReference type="EMBL" id="GDJX01026931">
    <property type="protein sequence ID" value="JAT41005.1"/>
    <property type="molecule type" value="Transcribed_RNA"/>
</dbReference>
<dbReference type="PROSITE" id="PS00036">
    <property type="entry name" value="BZIP_BASIC"/>
    <property type="match status" value="1"/>
</dbReference>
<feature type="region of interest" description="Disordered" evidence="6">
    <location>
        <begin position="188"/>
        <end position="220"/>
    </location>
</feature>
<dbReference type="GO" id="GO:0045893">
    <property type="term" value="P:positive regulation of DNA-templated transcription"/>
    <property type="evidence" value="ECO:0007669"/>
    <property type="project" value="TreeGrafter"/>
</dbReference>
<dbReference type="PANTHER" id="PTHR45764">
    <property type="entry name" value="BZIP TRANSCRIPTION FACTOR 44"/>
    <property type="match status" value="1"/>
</dbReference>
<dbReference type="Pfam" id="PF00170">
    <property type="entry name" value="bZIP_1"/>
    <property type="match status" value="1"/>
</dbReference>
<evidence type="ECO:0000259" key="7">
    <source>
        <dbReference type="PROSITE" id="PS50217"/>
    </source>
</evidence>
<feature type="compositionally biased region" description="Pro residues" evidence="6">
    <location>
        <begin position="191"/>
        <end position="207"/>
    </location>
</feature>
<evidence type="ECO:0000256" key="6">
    <source>
        <dbReference type="SAM" id="MobiDB-lite"/>
    </source>
</evidence>
<dbReference type="SMART" id="SM00338">
    <property type="entry name" value="BRLZ"/>
    <property type="match status" value="1"/>
</dbReference>
<dbReference type="PROSITE" id="PS50217">
    <property type="entry name" value="BZIP"/>
    <property type="match status" value="1"/>
</dbReference>
<dbReference type="SUPFAM" id="SSF57959">
    <property type="entry name" value="Leucine zipper domain"/>
    <property type="match status" value="1"/>
</dbReference>
<keyword evidence="5" id="KW-0539">Nucleus</keyword>
<feature type="non-terminal residue" evidence="8">
    <location>
        <position position="1"/>
    </location>
</feature>
<proteinExistence type="predicted"/>
<keyword evidence="2" id="KW-0805">Transcription regulation</keyword>
<name>A0A1D1XF28_9ARAE</name>
<dbReference type="GO" id="GO:0000976">
    <property type="term" value="F:transcription cis-regulatory region binding"/>
    <property type="evidence" value="ECO:0007669"/>
    <property type="project" value="TreeGrafter"/>
</dbReference>
<dbReference type="Gene3D" id="1.20.5.170">
    <property type="match status" value="1"/>
</dbReference>
<dbReference type="InterPro" id="IPR004827">
    <property type="entry name" value="bZIP"/>
</dbReference>
<organism evidence="8">
    <name type="scientific">Anthurium amnicola</name>
    <dbReference type="NCBI Taxonomy" id="1678845"/>
    <lineage>
        <taxon>Eukaryota</taxon>
        <taxon>Viridiplantae</taxon>
        <taxon>Streptophyta</taxon>
        <taxon>Embryophyta</taxon>
        <taxon>Tracheophyta</taxon>
        <taxon>Spermatophyta</taxon>
        <taxon>Magnoliopsida</taxon>
        <taxon>Liliopsida</taxon>
        <taxon>Araceae</taxon>
        <taxon>Pothoideae</taxon>
        <taxon>Potheae</taxon>
        <taxon>Anthurium</taxon>
    </lineage>
</organism>
<comment type="subcellular location">
    <subcellularLocation>
        <location evidence="1">Nucleus</location>
    </subcellularLocation>
</comment>
<feature type="domain" description="BZIP" evidence="7">
    <location>
        <begin position="97"/>
        <end position="139"/>
    </location>
</feature>
<evidence type="ECO:0000256" key="2">
    <source>
        <dbReference type="ARBA" id="ARBA00023015"/>
    </source>
</evidence>
<feature type="region of interest" description="Disordered" evidence="6">
    <location>
        <begin position="38"/>
        <end position="129"/>
    </location>
</feature>
<feature type="compositionally biased region" description="Low complexity" evidence="6">
    <location>
        <begin position="66"/>
        <end position="86"/>
    </location>
</feature>
<sequence>PLPRPSLYSPSGGFPATMLSLENLVAIPLPVLEGGFGFSPWEEAFTGQPSPPTPHEPEQVNHQARPRAPAQAQGQTGAASPGSSGSTGSGRDRAGTEERRIRRMISNRESARRSRVRKQRHMEDLRRHADRLRSDNRGLAGGLVAATSRCLLLCRDNDRLRSEAAALRRRLFDARRLLIFRQLQRLATQAAPPPPPPPRPPPPPPPCGGALLSFADPHAALPPPPPPAYCGGFMTETELIA</sequence>
<evidence type="ECO:0000256" key="1">
    <source>
        <dbReference type="ARBA" id="ARBA00004123"/>
    </source>
</evidence>
<dbReference type="InterPro" id="IPR046347">
    <property type="entry name" value="bZIP_sf"/>
</dbReference>
<feature type="compositionally biased region" description="Basic and acidic residues" evidence="6">
    <location>
        <begin position="90"/>
        <end position="100"/>
    </location>
</feature>
<keyword evidence="4" id="KW-0804">Transcription</keyword>
<evidence type="ECO:0000313" key="8">
    <source>
        <dbReference type="EMBL" id="JAT41005.1"/>
    </source>
</evidence>
<dbReference type="GO" id="GO:0003700">
    <property type="term" value="F:DNA-binding transcription factor activity"/>
    <property type="evidence" value="ECO:0007669"/>
    <property type="project" value="InterPro"/>
</dbReference>
<gene>
    <name evidence="8" type="primary">OBF1_3</name>
    <name evidence="8" type="ORF">g.13472</name>
</gene>
<dbReference type="GO" id="GO:0046982">
    <property type="term" value="F:protein heterodimerization activity"/>
    <property type="evidence" value="ECO:0007669"/>
    <property type="project" value="UniProtKB-ARBA"/>
</dbReference>
<dbReference type="AlphaFoldDB" id="A0A1D1XF28"/>
<reference evidence="8" key="1">
    <citation type="submission" date="2015-07" db="EMBL/GenBank/DDBJ databases">
        <title>Transcriptome Assembly of Anthurium amnicola.</title>
        <authorList>
            <person name="Suzuki J."/>
        </authorList>
    </citation>
    <scope>NUCLEOTIDE SEQUENCE</scope>
</reference>
<accession>A0A1D1XF28</accession>
<evidence type="ECO:0000256" key="4">
    <source>
        <dbReference type="ARBA" id="ARBA00023163"/>
    </source>
</evidence>
<dbReference type="InterPro" id="IPR045314">
    <property type="entry name" value="bZIP_plant_GBF1"/>
</dbReference>